<protein>
    <submittedName>
        <fullName evidence="2">ABC-2 type transport system permease protein</fullName>
    </submittedName>
</protein>
<feature type="transmembrane region" description="Helical" evidence="1">
    <location>
        <begin position="120"/>
        <end position="150"/>
    </location>
</feature>
<sequence>MSLALYRRMLSLHLKTMMNYAVGSAFYMVLMLGIYPSIASNSQAIDELVAAMPEGIGRAFNLTSGFGTAQSFISGEYYGLILVLILSVFSVLLATQLIAKLVDQGAMAYLLAAPLTRGKVAFTQASVLVTGLALIMGMTTIAGFAGAAIFLEDGALDSGRFLALNGMAFLLFFAVGGIAFLVSAVSNDEKRALGISGAITFGFFTLDLLGRLSGQLDWLRAVSLFALYRPGEIVEGSGPAPLFGAALLTIGAAAFAIGIVRFRRRDLPL</sequence>
<reference evidence="2 3" key="1">
    <citation type="submission" date="2020-08" db="EMBL/GenBank/DDBJ databases">
        <title>Genomic Encyclopedia of Type Strains, Phase III (KMG-III): the genomes of soil and plant-associated and newly described type strains.</title>
        <authorList>
            <person name="Whitman W."/>
        </authorList>
    </citation>
    <scope>NUCLEOTIDE SEQUENCE [LARGE SCALE GENOMIC DNA]</scope>
    <source>
        <strain evidence="2 3">CECT 5862</strain>
    </source>
</reference>
<dbReference type="RefSeq" id="WP_183601764.1">
    <property type="nucleotide sequence ID" value="NZ_JACHXK010000009.1"/>
</dbReference>
<feature type="transmembrane region" description="Helical" evidence="1">
    <location>
        <begin position="20"/>
        <end position="38"/>
    </location>
</feature>
<dbReference type="GO" id="GO:0005886">
    <property type="term" value="C:plasma membrane"/>
    <property type="evidence" value="ECO:0007669"/>
    <property type="project" value="UniProtKB-SubCell"/>
</dbReference>
<keyword evidence="1" id="KW-1133">Transmembrane helix</keyword>
<feature type="transmembrane region" description="Helical" evidence="1">
    <location>
        <begin position="162"/>
        <end position="185"/>
    </location>
</feature>
<dbReference type="PANTHER" id="PTHR37305:SF2">
    <property type="entry name" value="BACITRACIN TRANSPORT PERMEASE PROTEIN BCRB"/>
    <property type="match status" value="1"/>
</dbReference>
<comment type="caution">
    <text evidence="2">The sequence shown here is derived from an EMBL/GenBank/DDBJ whole genome shotgun (WGS) entry which is preliminary data.</text>
</comment>
<gene>
    <name evidence="2" type="ORF">FHS18_003985</name>
</gene>
<evidence type="ECO:0000313" key="3">
    <source>
        <dbReference type="Proteomes" id="UP000570361"/>
    </source>
</evidence>
<dbReference type="EMBL" id="JACHXK010000009">
    <property type="protein sequence ID" value="MBB3111917.1"/>
    <property type="molecule type" value="Genomic_DNA"/>
</dbReference>
<keyword evidence="1" id="KW-0812">Transmembrane</keyword>
<keyword evidence="3" id="KW-1185">Reference proteome</keyword>
<evidence type="ECO:0000256" key="1">
    <source>
        <dbReference type="SAM" id="Phobius"/>
    </source>
</evidence>
<dbReference type="GO" id="GO:0140359">
    <property type="term" value="F:ABC-type transporter activity"/>
    <property type="evidence" value="ECO:0007669"/>
    <property type="project" value="InterPro"/>
</dbReference>
<dbReference type="PANTHER" id="PTHR37305">
    <property type="entry name" value="INTEGRAL MEMBRANE PROTEIN-RELATED"/>
    <property type="match status" value="1"/>
</dbReference>
<organism evidence="2 3">
    <name type="scientific">Paenibacillus phyllosphaerae</name>
    <dbReference type="NCBI Taxonomy" id="274593"/>
    <lineage>
        <taxon>Bacteria</taxon>
        <taxon>Bacillati</taxon>
        <taxon>Bacillota</taxon>
        <taxon>Bacilli</taxon>
        <taxon>Bacillales</taxon>
        <taxon>Paenibacillaceae</taxon>
        <taxon>Paenibacillus</taxon>
    </lineage>
</organism>
<dbReference type="AlphaFoldDB" id="A0A7W5B0B0"/>
<feature type="transmembrane region" description="Helical" evidence="1">
    <location>
        <begin position="242"/>
        <end position="262"/>
    </location>
</feature>
<accession>A0A7W5B0B0</accession>
<keyword evidence="1" id="KW-0472">Membrane</keyword>
<name>A0A7W5B0B0_9BACL</name>
<dbReference type="Proteomes" id="UP000570361">
    <property type="component" value="Unassembled WGS sequence"/>
</dbReference>
<feature type="transmembrane region" description="Helical" evidence="1">
    <location>
        <begin position="77"/>
        <end position="99"/>
    </location>
</feature>
<dbReference type="Pfam" id="PF12679">
    <property type="entry name" value="ABC2_membrane_2"/>
    <property type="match status" value="1"/>
</dbReference>
<proteinExistence type="predicted"/>
<feature type="transmembrane region" description="Helical" evidence="1">
    <location>
        <begin position="192"/>
        <end position="210"/>
    </location>
</feature>
<evidence type="ECO:0000313" key="2">
    <source>
        <dbReference type="EMBL" id="MBB3111917.1"/>
    </source>
</evidence>